<sequence>MAAVGSEIAPKRSRFMSCLLPMSGTLSSAGKLVAWHVILIPLSFVIMWVLIGF</sequence>
<dbReference type="AlphaFoldDB" id="A0A2P2LJK6"/>
<dbReference type="EMBL" id="GGEC01037674">
    <property type="protein sequence ID" value="MBX18158.1"/>
    <property type="molecule type" value="Transcribed_RNA"/>
</dbReference>
<keyword evidence="1" id="KW-0472">Membrane</keyword>
<protein>
    <submittedName>
        <fullName evidence="2">Uncharacterized protein MANES_14G016000</fullName>
    </submittedName>
</protein>
<evidence type="ECO:0000313" key="2">
    <source>
        <dbReference type="EMBL" id="MBX18158.1"/>
    </source>
</evidence>
<keyword evidence="1" id="KW-0812">Transmembrane</keyword>
<organism evidence="2">
    <name type="scientific">Rhizophora mucronata</name>
    <name type="common">Asiatic mangrove</name>
    <dbReference type="NCBI Taxonomy" id="61149"/>
    <lineage>
        <taxon>Eukaryota</taxon>
        <taxon>Viridiplantae</taxon>
        <taxon>Streptophyta</taxon>
        <taxon>Embryophyta</taxon>
        <taxon>Tracheophyta</taxon>
        <taxon>Spermatophyta</taxon>
        <taxon>Magnoliopsida</taxon>
        <taxon>eudicotyledons</taxon>
        <taxon>Gunneridae</taxon>
        <taxon>Pentapetalae</taxon>
        <taxon>rosids</taxon>
        <taxon>fabids</taxon>
        <taxon>Malpighiales</taxon>
        <taxon>Rhizophoraceae</taxon>
        <taxon>Rhizophora</taxon>
    </lineage>
</organism>
<reference evidence="2" key="1">
    <citation type="submission" date="2018-02" db="EMBL/GenBank/DDBJ databases">
        <title>Rhizophora mucronata_Transcriptome.</title>
        <authorList>
            <person name="Meera S.P."/>
            <person name="Sreeshan A."/>
            <person name="Augustine A."/>
        </authorList>
    </citation>
    <scope>NUCLEOTIDE SEQUENCE</scope>
    <source>
        <tissue evidence="2">Leaf</tissue>
    </source>
</reference>
<accession>A0A2P2LJK6</accession>
<proteinExistence type="predicted"/>
<name>A0A2P2LJK6_RHIMU</name>
<feature type="transmembrane region" description="Helical" evidence="1">
    <location>
        <begin position="32"/>
        <end position="51"/>
    </location>
</feature>
<keyword evidence="1" id="KW-1133">Transmembrane helix</keyword>
<evidence type="ECO:0000256" key="1">
    <source>
        <dbReference type="SAM" id="Phobius"/>
    </source>
</evidence>